<evidence type="ECO:0000313" key="2">
    <source>
        <dbReference type="Proteomes" id="UP001610334"/>
    </source>
</evidence>
<gene>
    <name evidence="1" type="ORF">BJX63DRAFT_438311</name>
</gene>
<proteinExistence type="predicted"/>
<reference evidence="1 2" key="1">
    <citation type="submission" date="2024-07" db="EMBL/GenBank/DDBJ databases">
        <title>Section-level genome sequencing and comparative genomics of Aspergillus sections Usti and Cavernicolus.</title>
        <authorList>
            <consortium name="Lawrence Berkeley National Laboratory"/>
            <person name="Nybo J.L."/>
            <person name="Vesth T.C."/>
            <person name="Theobald S."/>
            <person name="Frisvad J.C."/>
            <person name="Larsen T.O."/>
            <person name="Kjaerboelling I."/>
            <person name="Rothschild-Mancinelli K."/>
            <person name="Lyhne E.K."/>
            <person name="Kogle M.E."/>
            <person name="Barry K."/>
            <person name="Clum A."/>
            <person name="Na H."/>
            <person name="Ledsgaard L."/>
            <person name="Lin J."/>
            <person name="Lipzen A."/>
            <person name="Kuo A."/>
            <person name="Riley R."/>
            <person name="Mondo S."/>
            <person name="Labutti K."/>
            <person name="Haridas S."/>
            <person name="Pangalinan J."/>
            <person name="Salamov A.A."/>
            <person name="Simmons B.A."/>
            <person name="Magnuson J.K."/>
            <person name="Chen J."/>
            <person name="Drula E."/>
            <person name="Henrissat B."/>
            <person name="Wiebenga A."/>
            <person name="Lubbers R.J."/>
            <person name="Gomes A.C."/>
            <person name="Makela M.R."/>
            <person name="Stajich J."/>
            <person name="Grigoriev I.V."/>
            <person name="Mortensen U.H."/>
            <person name="De Vries R.P."/>
            <person name="Baker S.E."/>
            <person name="Andersen M.R."/>
        </authorList>
    </citation>
    <scope>NUCLEOTIDE SEQUENCE [LARGE SCALE GENOMIC DNA]</scope>
    <source>
        <strain evidence="1 2">CBS 588.65</strain>
    </source>
</reference>
<protein>
    <submittedName>
        <fullName evidence="1">Uncharacterized protein</fullName>
    </submittedName>
</protein>
<sequence length="156" mass="16622">MTGVDVVTVADDAWFATTSDLQVGDNSKHNPTQCRVTGAYPTTPVSQGLLQLIISCKPLSLLLSNCRIHEIPVAMITPQFLLLTGGITASASVLPFLDQTPLAISNPNSGFLCDLPPILDPASDGLPSAESLFTSHEALETQVKRHRALVQVPSIY</sequence>
<name>A0ABR4GSD4_9EURO</name>
<dbReference type="EMBL" id="JBFXLT010000220">
    <property type="protein sequence ID" value="KAL2801980.1"/>
    <property type="molecule type" value="Genomic_DNA"/>
</dbReference>
<keyword evidence="2" id="KW-1185">Reference proteome</keyword>
<comment type="caution">
    <text evidence="1">The sequence shown here is derived from an EMBL/GenBank/DDBJ whole genome shotgun (WGS) entry which is preliminary data.</text>
</comment>
<evidence type="ECO:0000313" key="1">
    <source>
        <dbReference type="EMBL" id="KAL2801980.1"/>
    </source>
</evidence>
<organism evidence="1 2">
    <name type="scientific">Aspergillus granulosus</name>
    <dbReference type="NCBI Taxonomy" id="176169"/>
    <lineage>
        <taxon>Eukaryota</taxon>
        <taxon>Fungi</taxon>
        <taxon>Dikarya</taxon>
        <taxon>Ascomycota</taxon>
        <taxon>Pezizomycotina</taxon>
        <taxon>Eurotiomycetes</taxon>
        <taxon>Eurotiomycetidae</taxon>
        <taxon>Eurotiales</taxon>
        <taxon>Aspergillaceae</taxon>
        <taxon>Aspergillus</taxon>
        <taxon>Aspergillus subgen. Nidulantes</taxon>
    </lineage>
</organism>
<accession>A0ABR4GSD4</accession>
<dbReference type="Proteomes" id="UP001610334">
    <property type="component" value="Unassembled WGS sequence"/>
</dbReference>